<feature type="domain" description="HTH lacI-type" evidence="4">
    <location>
        <begin position="17"/>
        <end position="68"/>
    </location>
</feature>
<dbReference type="Gene3D" id="3.40.50.2300">
    <property type="match status" value="2"/>
</dbReference>
<dbReference type="PANTHER" id="PTHR30146">
    <property type="entry name" value="LACI-RELATED TRANSCRIPTIONAL REPRESSOR"/>
    <property type="match status" value="1"/>
</dbReference>
<evidence type="ECO:0000256" key="1">
    <source>
        <dbReference type="ARBA" id="ARBA00023015"/>
    </source>
</evidence>
<evidence type="ECO:0000256" key="2">
    <source>
        <dbReference type="ARBA" id="ARBA00023125"/>
    </source>
</evidence>
<dbReference type="SUPFAM" id="SSF47413">
    <property type="entry name" value="lambda repressor-like DNA-binding domains"/>
    <property type="match status" value="1"/>
</dbReference>
<evidence type="ECO:0000256" key="3">
    <source>
        <dbReference type="ARBA" id="ARBA00023163"/>
    </source>
</evidence>
<accession>A0A261FZ71</accession>
<dbReference type="InterPro" id="IPR010982">
    <property type="entry name" value="Lambda_DNA-bd_dom_sf"/>
</dbReference>
<name>A0A261FZ71_9BIFI</name>
<dbReference type="Pfam" id="PF13377">
    <property type="entry name" value="Peripla_BP_3"/>
    <property type="match status" value="1"/>
</dbReference>
<sequence>MARNKTQQRPPSLQQRATLTEIAAQLKLSTATVSKVLNGKPDVSPATRDKVQAVLEEMNYRKNRSAAAPLIDVVLERLDNVWGLEVITGVERAARDRQLGVVITETLGVSDAPSFWVDACLERNPIGVILVLSNPAQDAAQRLSSRGIPYVLLDPSGDPNPNVPSIKADNWGGGLAATRHLLALGHTHIGVITGRSTMLCSQARLAGHLAALAARGIPADDSLIKEGDFTTVCGRELALQLLDQDHRPTAIVAGNDLEAMGVYDAAHILHLRIPDDLSVVGFDDVQTSAYMGPSLTTIRQPIREMSSEAVNMLLRRHEQDLPSANLTFPTELIIRGSTASPYNG</sequence>
<organism evidence="5 6">
    <name type="scientific">Bifidobacterium hapali</name>
    <dbReference type="NCBI Taxonomy" id="1630172"/>
    <lineage>
        <taxon>Bacteria</taxon>
        <taxon>Bacillati</taxon>
        <taxon>Actinomycetota</taxon>
        <taxon>Actinomycetes</taxon>
        <taxon>Bifidobacteriales</taxon>
        <taxon>Bifidobacteriaceae</taxon>
        <taxon>Bifidobacterium</taxon>
    </lineage>
</organism>
<dbReference type="PROSITE" id="PS50932">
    <property type="entry name" value="HTH_LACI_2"/>
    <property type="match status" value="1"/>
</dbReference>
<dbReference type="PANTHER" id="PTHR30146:SF153">
    <property type="entry name" value="LACTOSE OPERON REPRESSOR"/>
    <property type="match status" value="1"/>
</dbReference>
<dbReference type="EMBL" id="MWWY01000022">
    <property type="protein sequence ID" value="OZG64437.1"/>
    <property type="molecule type" value="Genomic_DNA"/>
</dbReference>
<evidence type="ECO:0000259" key="4">
    <source>
        <dbReference type="PROSITE" id="PS50932"/>
    </source>
</evidence>
<dbReference type="Proteomes" id="UP000216074">
    <property type="component" value="Unassembled WGS sequence"/>
</dbReference>
<dbReference type="SUPFAM" id="SSF53822">
    <property type="entry name" value="Periplasmic binding protein-like I"/>
    <property type="match status" value="1"/>
</dbReference>
<keyword evidence="6" id="KW-1185">Reference proteome</keyword>
<dbReference type="GO" id="GO:0000976">
    <property type="term" value="F:transcription cis-regulatory region binding"/>
    <property type="evidence" value="ECO:0007669"/>
    <property type="project" value="TreeGrafter"/>
</dbReference>
<dbReference type="GO" id="GO:0003700">
    <property type="term" value="F:DNA-binding transcription factor activity"/>
    <property type="evidence" value="ECO:0007669"/>
    <property type="project" value="TreeGrafter"/>
</dbReference>
<dbReference type="InterPro" id="IPR000843">
    <property type="entry name" value="HTH_LacI"/>
</dbReference>
<gene>
    <name evidence="5" type="ORF">BHAP_1084</name>
</gene>
<evidence type="ECO:0000313" key="6">
    <source>
        <dbReference type="Proteomes" id="UP000216074"/>
    </source>
</evidence>
<dbReference type="InterPro" id="IPR028082">
    <property type="entry name" value="Peripla_BP_I"/>
</dbReference>
<dbReference type="Gene3D" id="1.10.260.40">
    <property type="entry name" value="lambda repressor-like DNA-binding domains"/>
    <property type="match status" value="1"/>
</dbReference>
<comment type="caution">
    <text evidence="5">The sequence shown here is derived from an EMBL/GenBank/DDBJ whole genome shotgun (WGS) entry which is preliminary data.</text>
</comment>
<proteinExistence type="predicted"/>
<dbReference type="SMART" id="SM00354">
    <property type="entry name" value="HTH_LACI"/>
    <property type="match status" value="1"/>
</dbReference>
<dbReference type="CDD" id="cd01392">
    <property type="entry name" value="HTH_LacI"/>
    <property type="match status" value="1"/>
</dbReference>
<evidence type="ECO:0000313" key="5">
    <source>
        <dbReference type="EMBL" id="OZG64437.1"/>
    </source>
</evidence>
<dbReference type="Pfam" id="PF00356">
    <property type="entry name" value="LacI"/>
    <property type="match status" value="1"/>
</dbReference>
<reference evidence="5 6" key="1">
    <citation type="journal article" date="2017" name="BMC Genomics">
        <title>Comparative genomic and phylogenomic analyses of the Bifidobacteriaceae family.</title>
        <authorList>
            <person name="Lugli G.A."/>
            <person name="Milani C."/>
            <person name="Turroni F."/>
            <person name="Duranti S."/>
            <person name="Mancabelli L."/>
            <person name="Mangifesta M."/>
            <person name="Ferrario C."/>
            <person name="Modesto M."/>
            <person name="Mattarelli P."/>
            <person name="Jiri K."/>
            <person name="van Sinderen D."/>
            <person name="Ventura M."/>
        </authorList>
    </citation>
    <scope>NUCLEOTIDE SEQUENCE [LARGE SCALE GENOMIC DNA]</scope>
    <source>
        <strain evidence="5 6">DSM 100202</strain>
    </source>
</reference>
<protein>
    <submittedName>
        <fullName evidence="5">LacI family transcriptional regulator</fullName>
    </submittedName>
</protein>
<dbReference type="InterPro" id="IPR046335">
    <property type="entry name" value="LacI/GalR-like_sensor"/>
</dbReference>
<dbReference type="AlphaFoldDB" id="A0A261FZ71"/>
<dbReference type="OrthoDB" id="3227375at2"/>
<keyword evidence="2" id="KW-0238">DNA-binding</keyword>
<keyword evidence="3" id="KW-0804">Transcription</keyword>
<keyword evidence="1" id="KW-0805">Transcription regulation</keyword>